<dbReference type="PANTHER" id="PTHR23075:SF12">
    <property type="entry name" value="AAA+ ATPASE DOMAIN-CONTAINING PROTEIN"/>
    <property type="match status" value="1"/>
</dbReference>
<gene>
    <name evidence="7" type="ORF">AK88_00995</name>
</gene>
<feature type="compositionally biased region" description="Low complexity" evidence="4">
    <location>
        <begin position="503"/>
        <end position="521"/>
    </location>
</feature>
<feature type="compositionally biased region" description="Polar residues" evidence="4">
    <location>
        <begin position="1283"/>
        <end position="1292"/>
    </location>
</feature>
<evidence type="ECO:0000313" key="7">
    <source>
        <dbReference type="EMBL" id="KJP89329.1"/>
    </source>
</evidence>
<dbReference type="EMBL" id="KQ001652">
    <property type="protein sequence ID" value="KJP89329.1"/>
    <property type="molecule type" value="Genomic_DNA"/>
</dbReference>
<organism evidence="7 8">
    <name type="scientific">Plasmodium fragile</name>
    <dbReference type="NCBI Taxonomy" id="5857"/>
    <lineage>
        <taxon>Eukaryota</taxon>
        <taxon>Sar</taxon>
        <taxon>Alveolata</taxon>
        <taxon>Apicomplexa</taxon>
        <taxon>Aconoidasida</taxon>
        <taxon>Haemosporida</taxon>
        <taxon>Plasmodiidae</taxon>
        <taxon>Plasmodium</taxon>
        <taxon>Plasmodium (Plasmodium)</taxon>
    </lineage>
</organism>
<keyword evidence="3" id="KW-0175">Coiled coil</keyword>
<feature type="coiled-coil region" evidence="3">
    <location>
        <begin position="748"/>
        <end position="775"/>
    </location>
</feature>
<dbReference type="Pfam" id="PF12037">
    <property type="entry name" value="ATAD3_N"/>
    <property type="match status" value="1"/>
</dbReference>
<dbReference type="Proteomes" id="UP000054561">
    <property type="component" value="Unassembled WGS sequence"/>
</dbReference>
<proteinExistence type="predicted"/>
<dbReference type="VEuPathDB" id="PlasmoDB:AK88_00995"/>
<dbReference type="SMART" id="SM00382">
    <property type="entry name" value="AAA"/>
    <property type="match status" value="1"/>
</dbReference>
<feature type="compositionally biased region" description="Basic and acidic residues" evidence="4">
    <location>
        <begin position="301"/>
        <end position="325"/>
    </location>
</feature>
<dbReference type="GO" id="GO:0016887">
    <property type="term" value="F:ATP hydrolysis activity"/>
    <property type="evidence" value="ECO:0007669"/>
    <property type="project" value="InterPro"/>
</dbReference>
<feature type="compositionally biased region" description="Basic and acidic residues" evidence="4">
    <location>
        <begin position="251"/>
        <end position="266"/>
    </location>
</feature>
<keyword evidence="1" id="KW-0547">Nucleotide-binding</keyword>
<feature type="compositionally biased region" description="Acidic residues" evidence="4">
    <location>
        <begin position="124"/>
        <end position="184"/>
    </location>
</feature>
<protein>
    <recommendedName>
        <fullName evidence="6">AAA+ ATPase domain-containing protein</fullName>
    </recommendedName>
</protein>
<feature type="region of interest" description="Disordered" evidence="4">
    <location>
        <begin position="350"/>
        <end position="375"/>
    </location>
</feature>
<evidence type="ECO:0000259" key="6">
    <source>
        <dbReference type="SMART" id="SM00382"/>
    </source>
</evidence>
<feature type="signal peptide" evidence="5">
    <location>
        <begin position="1"/>
        <end position="16"/>
    </location>
</feature>
<keyword evidence="8" id="KW-1185">Reference proteome</keyword>
<feature type="coiled-coil region" evidence="3">
    <location>
        <begin position="800"/>
        <end position="872"/>
    </location>
</feature>
<dbReference type="PANTHER" id="PTHR23075">
    <property type="entry name" value="PUTATIVE ATP-ASE"/>
    <property type="match status" value="1"/>
</dbReference>
<feature type="region of interest" description="Disordered" evidence="4">
    <location>
        <begin position="503"/>
        <end position="527"/>
    </location>
</feature>
<dbReference type="InterPro" id="IPR027417">
    <property type="entry name" value="P-loop_NTPase"/>
</dbReference>
<feature type="compositionally biased region" description="Acidic residues" evidence="4">
    <location>
        <begin position="363"/>
        <end position="375"/>
    </location>
</feature>
<dbReference type="SUPFAM" id="SSF52540">
    <property type="entry name" value="P-loop containing nucleoside triphosphate hydrolases"/>
    <property type="match status" value="1"/>
</dbReference>
<feature type="chain" id="PRO_5002344138" description="AAA+ ATPase domain-containing protein" evidence="5">
    <location>
        <begin position="17"/>
        <end position="1348"/>
    </location>
</feature>
<reference evidence="7 8" key="1">
    <citation type="submission" date="2014-03" db="EMBL/GenBank/DDBJ databases">
        <title>The Genome Sequence of Plasmodium fragile nilgiri.</title>
        <authorList>
            <consortium name="The Broad Institute Genomics Platform"/>
            <consortium name="The Broad Institute Genome Sequencing Center for Infectious Disease"/>
            <person name="Neafsey D."/>
            <person name="Duraisingh M."/>
            <person name="Young S.K."/>
            <person name="Zeng Q."/>
            <person name="Gargeya S."/>
            <person name="Abouelleil A."/>
            <person name="Alvarado L."/>
            <person name="Chapman S.B."/>
            <person name="Gainer-Dewar J."/>
            <person name="Goldberg J."/>
            <person name="Griggs A."/>
            <person name="Gujja S."/>
            <person name="Hansen M."/>
            <person name="Howarth C."/>
            <person name="Imamovic A."/>
            <person name="Larimer J."/>
            <person name="Pearson M."/>
            <person name="Poon T.W."/>
            <person name="Priest M."/>
            <person name="Roberts A."/>
            <person name="Saif S."/>
            <person name="Shea T."/>
            <person name="Sykes S."/>
            <person name="Wortman J."/>
            <person name="Nusbaum C."/>
            <person name="Birren B."/>
        </authorList>
    </citation>
    <scope>NUCLEOTIDE SEQUENCE [LARGE SCALE GENOMIC DNA]</scope>
    <source>
        <strain evidence="8">nilgiri</strain>
    </source>
</reference>
<feature type="region of interest" description="Disordered" evidence="4">
    <location>
        <begin position="1254"/>
        <end position="1348"/>
    </location>
</feature>
<evidence type="ECO:0000256" key="3">
    <source>
        <dbReference type="SAM" id="Coils"/>
    </source>
</evidence>
<dbReference type="Pfam" id="PF00004">
    <property type="entry name" value="AAA"/>
    <property type="match status" value="1"/>
</dbReference>
<dbReference type="GeneID" id="24266309"/>
<dbReference type="GO" id="GO:0007005">
    <property type="term" value="P:mitochondrion organization"/>
    <property type="evidence" value="ECO:0007669"/>
    <property type="project" value="TreeGrafter"/>
</dbReference>
<dbReference type="Gene3D" id="3.40.50.300">
    <property type="entry name" value="P-loop containing nucleotide triphosphate hydrolases"/>
    <property type="match status" value="1"/>
</dbReference>
<dbReference type="GO" id="GO:0005739">
    <property type="term" value="C:mitochondrion"/>
    <property type="evidence" value="ECO:0007669"/>
    <property type="project" value="TreeGrafter"/>
</dbReference>
<name>A0A0D9QQJ1_PLAFR</name>
<dbReference type="InterPro" id="IPR003959">
    <property type="entry name" value="ATPase_AAA_core"/>
</dbReference>
<dbReference type="InterPro" id="IPR021911">
    <property type="entry name" value="ATAD3_N"/>
</dbReference>
<evidence type="ECO:0000256" key="5">
    <source>
        <dbReference type="SAM" id="SignalP"/>
    </source>
</evidence>
<dbReference type="InterPro" id="IPR003593">
    <property type="entry name" value="AAA+_ATPase"/>
</dbReference>
<evidence type="ECO:0000256" key="2">
    <source>
        <dbReference type="ARBA" id="ARBA00022840"/>
    </source>
</evidence>
<feature type="region of interest" description="Disordered" evidence="4">
    <location>
        <begin position="117"/>
        <end position="325"/>
    </location>
</feature>
<evidence type="ECO:0000313" key="8">
    <source>
        <dbReference type="Proteomes" id="UP000054561"/>
    </source>
</evidence>
<evidence type="ECO:0000256" key="1">
    <source>
        <dbReference type="ARBA" id="ARBA00022741"/>
    </source>
</evidence>
<sequence>MNLLLLSLLIIQNVTSYIENFKNGVNTQFVKDKVKCGPGNEVHNLNTLNGADARGNNAASGSYFNSHHAKIDVKKLDSLLNASTYLNPIRYLLKSSESMKILTNSASQLSPYRLSRKLNNDSSNYEDGEEDDDSFLETDENDNLIDKDEDNADKDQFDDENGESFLETDEYEDVGDNESDDFADDHERSFIEKEEYDDASDNENDEFYDEDADSFLEQEEYEDVGDNDNDEFDEEHADSFLEKEDADDGEANGKDYKEEYQNKMTDDDYPDEYVGSDDLNNNNTATTNNDDENGNNVKGNKNKEKESFLEHNVNEHTEEDNEKHSTFVSSYLDNDNMDDKYNHEFDDEGSFLEQDSYRHNEDEQSDDTFDEYDEDSFLERGEIGTPYTDLYEEDADEEDAKNAEDDAFDNYHLNEMTTTDDVHSFIQKDLSYIDDILNDHVTIKDAVKKGSKKAMKQPTHKMSLLDDAHFEDNESFSNDELNGFMEENMDASNLDATQATTTLGNTANKNNTTNSNNQTNNKHTDLSNEDLFNDELTEEVIADSYEEGGNLGTEEGANLNNPLDANLLDQGVNENTLLNDNNMIYNAKMVPHKKRELYISPHKHTSAEHNTNGTHHNMDLDALENNKLKAHELLELEKGEGNNSVIVETEEVDVDLNGGKSSSTVSFLSSVVFLLIGMMNFPNISKMVAPGGGGVKHTLVDDKGGEHITGNFDPTALERGAKALKELDQSSNSKKAFELIKLQELTKQKEYEKQMEELALQKAQYLSNRMRIENEEKRKTINYQQEQERITAEYKTRLEAEAYQKKLLDQQKQNEEWLKNQHEQYLRQENIRKRNELELLNLKMKQIREEKLMERENMKAKIQEENKGLIERERKNLDIHLKTLRLKADEERKTKLESINKYFEQFNNSMFLFLNDKERLYRFVMVVTLTSVGIYTTKHTTRLIRSYAETKLGKPKLIRETSLWHINKFFDIFNLKKNILLMKTVLKRRDKKESNFFNNIVLNEELQEKLSWSINSLTNSKKYDLHLKNILLHGPPGTGKTLFAKTLSHFSNFDYIIINGGDVSALGVHASIELNKIFDFIKRRKNKKCVIFFDEAEAFLRRGRNESSAHLSESLRNALATFLYHTGTESKKFCIILATNCREILDPAVIDRMDEQYIFDFPKINEIRKMLSLYFNKYVFPLKRYDIVVDSSIDDLYLDVLASRLVGLSGRQISKLCLNIQNCVFGSNSKVVSKDLIDLIVSWNLSNSFETRGDMQTNRHVSAPTPRGSSSGISPGATKEGESNSGTNSGKNSRPDMGMGMGANMESHLEGEPSTVTASMARSMTGLNGDDSKEENSPQTKTKVVMQH</sequence>
<keyword evidence="5" id="KW-0732">Signal</keyword>
<dbReference type="RefSeq" id="XP_012334056.1">
    <property type="nucleotide sequence ID" value="XM_012478633.1"/>
</dbReference>
<evidence type="ECO:0000256" key="4">
    <source>
        <dbReference type="SAM" id="MobiDB-lite"/>
    </source>
</evidence>
<accession>A0A0D9QQJ1</accession>
<dbReference type="GO" id="GO:0008270">
    <property type="term" value="F:zinc ion binding"/>
    <property type="evidence" value="ECO:0007669"/>
    <property type="project" value="TreeGrafter"/>
</dbReference>
<feature type="compositionally biased region" description="Polar residues" evidence="4">
    <location>
        <begin position="1314"/>
        <end position="1326"/>
    </location>
</feature>
<keyword evidence="2" id="KW-0067">ATP-binding</keyword>
<feature type="compositionally biased region" description="Low complexity" evidence="4">
    <location>
        <begin position="280"/>
        <end position="299"/>
    </location>
</feature>
<feature type="compositionally biased region" description="Acidic residues" evidence="4">
    <location>
        <begin position="194"/>
        <end position="236"/>
    </location>
</feature>
<dbReference type="OrthoDB" id="199596at2759"/>
<dbReference type="GO" id="GO:0005524">
    <property type="term" value="F:ATP binding"/>
    <property type="evidence" value="ECO:0007669"/>
    <property type="project" value="UniProtKB-KW"/>
</dbReference>
<feature type="domain" description="AAA+ ATPase" evidence="6">
    <location>
        <begin position="1026"/>
        <end position="1165"/>
    </location>
</feature>